<dbReference type="AlphaFoldDB" id="A0A1D9LDG4"/>
<dbReference type="STRING" id="1108595.BKX93_04120"/>
<protein>
    <submittedName>
        <fullName evidence="1">PilZ domain-containing protein</fullName>
    </submittedName>
</protein>
<name>A0A1D9LDG4_9NEIS</name>
<dbReference type="GeneID" id="68840395"/>
<evidence type="ECO:0000313" key="2">
    <source>
        <dbReference type="Proteomes" id="UP000178776"/>
    </source>
</evidence>
<proteinExistence type="predicted"/>
<dbReference type="RefSeq" id="WP_046156963.1">
    <property type="nucleotide sequence ID" value="NZ_CP017707.1"/>
</dbReference>
<dbReference type="KEGG" id="cvc:BKX93_04120"/>
<dbReference type="Proteomes" id="UP000178776">
    <property type="component" value="Chromosome"/>
</dbReference>
<gene>
    <name evidence="1" type="ORF">BKX93_04120</name>
</gene>
<sequence>MFDFKSLVSSLLSKNTPASGVAQSATLLVRDLPQAEYFTALVEIIKAVSKINADSEMSLKERIKTLLYVDDKAAGIHHQLCQDYLHSRGGSKGYLPTILAYWHELASAYQICLRLHRGSSSQAGDAELQLVTTRGLHHQMRLLAWNALRYLKPEGNAWQQGFRFYTYAEEAGFARSPILLYPDAKQEISCEHLLVQAGMLHLAQTENMLHKEIVAVDQLLMLICQNIPLDKQPPTEMPVFVYNLSLPEPPQPMLRGMAGKWHRYWSSYEITTRLADLMFDLDVRIPSQIAALDCELEREEWSVLCEKLAVRWSSDGGKSLRKSERSLHSSSAQVSIGFDRVAFHIKVQDVGGLEADRIDEWRINDISSTGMGLTFIGKTIDQLAIGRLILVKTETHPLLLGVIRRILRQNNGTKVGIEILGQTPVGVSLQDPSQPDSAPFSAIYITQPNSRKGQRWFLMPKTLLDDDKQLVLSAQGKSYQIKLKDPQQEFEDCSHSNFDTLSKMD</sequence>
<dbReference type="EMBL" id="CP017707">
    <property type="protein sequence ID" value="AOZ49265.1"/>
    <property type="molecule type" value="Genomic_DNA"/>
</dbReference>
<evidence type="ECO:0000313" key="1">
    <source>
        <dbReference type="EMBL" id="AOZ49265.1"/>
    </source>
</evidence>
<reference evidence="1 2" key="1">
    <citation type="submission" date="2016-10" db="EMBL/GenBank/DDBJ databases">
        <title>Chromobacterium muskegensis sp. nov., an insecticidal bacterium isolated from Sphagnum bogs.</title>
        <authorList>
            <person name="Sparks M.E."/>
            <person name="Blackburn M.B."/>
            <person name="Gundersen-Rindal D.E."/>
            <person name="Mitchell A."/>
            <person name="Farrar R."/>
            <person name="Kuhar D."/>
        </authorList>
    </citation>
    <scope>NUCLEOTIDE SEQUENCE [LARGE SCALE GENOMIC DNA]</scope>
    <source>
        <strain evidence="1 2">21-1</strain>
    </source>
</reference>
<organism evidence="1 2">
    <name type="scientific">Chromobacterium vaccinii</name>
    <dbReference type="NCBI Taxonomy" id="1108595"/>
    <lineage>
        <taxon>Bacteria</taxon>
        <taxon>Pseudomonadati</taxon>
        <taxon>Pseudomonadota</taxon>
        <taxon>Betaproteobacteria</taxon>
        <taxon>Neisseriales</taxon>
        <taxon>Chromobacteriaceae</taxon>
        <taxon>Chromobacterium</taxon>
    </lineage>
</organism>
<accession>A0A1D9LDG4</accession>